<proteinExistence type="predicted"/>
<comment type="caution">
    <text evidence="2">The sequence shown here is derived from an EMBL/GenBank/DDBJ whole genome shotgun (WGS) entry which is preliminary data.</text>
</comment>
<evidence type="ECO:0000313" key="2">
    <source>
        <dbReference type="EMBL" id="PSS33284.1"/>
    </source>
</evidence>
<keyword evidence="2" id="KW-0347">Helicase</keyword>
<accession>A0A2R6RTC7</accession>
<keyword evidence="2" id="KW-0067">ATP-binding</keyword>
<feature type="compositionally biased region" description="Polar residues" evidence="1">
    <location>
        <begin position="124"/>
        <end position="137"/>
    </location>
</feature>
<evidence type="ECO:0000313" key="3">
    <source>
        <dbReference type="Proteomes" id="UP000241394"/>
    </source>
</evidence>
<organism evidence="2 3">
    <name type="scientific">Actinidia chinensis var. chinensis</name>
    <name type="common">Chinese soft-hair kiwi</name>
    <dbReference type="NCBI Taxonomy" id="1590841"/>
    <lineage>
        <taxon>Eukaryota</taxon>
        <taxon>Viridiplantae</taxon>
        <taxon>Streptophyta</taxon>
        <taxon>Embryophyta</taxon>
        <taxon>Tracheophyta</taxon>
        <taxon>Spermatophyta</taxon>
        <taxon>Magnoliopsida</taxon>
        <taxon>eudicotyledons</taxon>
        <taxon>Gunneridae</taxon>
        <taxon>Pentapetalae</taxon>
        <taxon>asterids</taxon>
        <taxon>Ericales</taxon>
        <taxon>Actinidiaceae</taxon>
        <taxon>Actinidia</taxon>
    </lineage>
</organism>
<dbReference type="FunCoup" id="A0A2R6RTC7">
    <property type="interactions" value="58"/>
</dbReference>
<dbReference type="GO" id="GO:0004386">
    <property type="term" value="F:helicase activity"/>
    <property type="evidence" value="ECO:0007669"/>
    <property type="project" value="UniProtKB-KW"/>
</dbReference>
<keyword evidence="3" id="KW-1185">Reference proteome</keyword>
<reference evidence="3" key="2">
    <citation type="journal article" date="2018" name="BMC Genomics">
        <title>A manually annotated Actinidia chinensis var. chinensis (kiwifruit) genome highlights the challenges associated with draft genomes and gene prediction in plants.</title>
        <authorList>
            <person name="Pilkington S.M."/>
            <person name="Crowhurst R."/>
            <person name="Hilario E."/>
            <person name="Nardozza S."/>
            <person name="Fraser L."/>
            <person name="Peng Y."/>
            <person name="Gunaseelan K."/>
            <person name="Simpson R."/>
            <person name="Tahir J."/>
            <person name="Deroles S.C."/>
            <person name="Templeton K."/>
            <person name="Luo Z."/>
            <person name="Davy M."/>
            <person name="Cheng C."/>
            <person name="McNeilage M."/>
            <person name="Scaglione D."/>
            <person name="Liu Y."/>
            <person name="Zhang Q."/>
            <person name="Datson P."/>
            <person name="De Silva N."/>
            <person name="Gardiner S.E."/>
            <person name="Bassett H."/>
            <person name="Chagne D."/>
            <person name="McCallum J."/>
            <person name="Dzierzon H."/>
            <person name="Deng C."/>
            <person name="Wang Y.Y."/>
            <person name="Barron L."/>
            <person name="Manako K."/>
            <person name="Bowen J."/>
            <person name="Foster T.M."/>
            <person name="Erridge Z.A."/>
            <person name="Tiffin H."/>
            <person name="Waite C.N."/>
            <person name="Davies K.M."/>
            <person name="Grierson E.P."/>
            <person name="Laing W.A."/>
            <person name="Kirk R."/>
            <person name="Chen X."/>
            <person name="Wood M."/>
            <person name="Montefiori M."/>
            <person name="Brummell D.A."/>
            <person name="Schwinn K.E."/>
            <person name="Catanach A."/>
            <person name="Fullerton C."/>
            <person name="Li D."/>
            <person name="Meiyalaghan S."/>
            <person name="Nieuwenhuizen N."/>
            <person name="Read N."/>
            <person name="Prakash R."/>
            <person name="Hunter D."/>
            <person name="Zhang H."/>
            <person name="McKenzie M."/>
            <person name="Knabel M."/>
            <person name="Harris A."/>
            <person name="Allan A.C."/>
            <person name="Gleave A."/>
            <person name="Chen A."/>
            <person name="Janssen B.J."/>
            <person name="Plunkett B."/>
            <person name="Ampomah-Dwamena C."/>
            <person name="Voogd C."/>
            <person name="Leif D."/>
            <person name="Lafferty D."/>
            <person name="Souleyre E.J.F."/>
            <person name="Varkonyi-Gasic E."/>
            <person name="Gambi F."/>
            <person name="Hanley J."/>
            <person name="Yao J.L."/>
            <person name="Cheung J."/>
            <person name="David K.M."/>
            <person name="Warren B."/>
            <person name="Marsh K."/>
            <person name="Snowden K.C."/>
            <person name="Lin-Wang K."/>
            <person name="Brian L."/>
            <person name="Martinez-Sanchez M."/>
            <person name="Wang M."/>
            <person name="Ileperuma N."/>
            <person name="Macnee N."/>
            <person name="Campin R."/>
            <person name="McAtee P."/>
            <person name="Drummond R.S.M."/>
            <person name="Espley R.V."/>
            <person name="Ireland H.S."/>
            <person name="Wu R."/>
            <person name="Atkinson R.G."/>
            <person name="Karunairetnam S."/>
            <person name="Bulley S."/>
            <person name="Chunkath S."/>
            <person name="Hanley Z."/>
            <person name="Storey R."/>
            <person name="Thrimawithana A.H."/>
            <person name="Thomson S."/>
            <person name="David C."/>
            <person name="Testolin R."/>
            <person name="Huang H."/>
            <person name="Hellens R.P."/>
            <person name="Schaffer R.J."/>
        </authorList>
    </citation>
    <scope>NUCLEOTIDE SEQUENCE [LARGE SCALE GENOMIC DNA]</scope>
    <source>
        <strain evidence="3">cv. Red5</strain>
    </source>
</reference>
<dbReference type="PANTHER" id="PTHR34130">
    <property type="entry name" value="OS08G0243800 PROTEIN"/>
    <property type="match status" value="1"/>
</dbReference>
<dbReference type="OMA" id="RWYLFAF"/>
<dbReference type="InParanoid" id="A0A2R6RTC7"/>
<dbReference type="AlphaFoldDB" id="A0A2R6RTC7"/>
<reference evidence="2 3" key="1">
    <citation type="submission" date="2017-07" db="EMBL/GenBank/DDBJ databases">
        <title>An improved, manually edited Actinidia chinensis var. chinensis (kiwifruit) genome highlights the challenges associated with draft genomes and gene prediction in plants.</title>
        <authorList>
            <person name="Pilkington S."/>
            <person name="Crowhurst R."/>
            <person name="Hilario E."/>
            <person name="Nardozza S."/>
            <person name="Fraser L."/>
            <person name="Peng Y."/>
            <person name="Gunaseelan K."/>
            <person name="Simpson R."/>
            <person name="Tahir J."/>
            <person name="Deroles S."/>
            <person name="Templeton K."/>
            <person name="Luo Z."/>
            <person name="Davy M."/>
            <person name="Cheng C."/>
            <person name="Mcneilage M."/>
            <person name="Scaglione D."/>
            <person name="Liu Y."/>
            <person name="Zhang Q."/>
            <person name="Datson P."/>
            <person name="De Silva N."/>
            <person name="Gardiner S."/>
            <person name="Bassett H."/>
            <person name="Chagne D."/>
            <person name="Mccallum J."/>
            <person name="Dzierzon H."/>
            <person name="Deng C."/>
            <person name="Wang Y.-Y."/>
            <person name="Barron N."/>
            <person name="Manako K."/>
            <person name="Bowen J."/>
            <person name="Foster T."/>
            <person name="Erridge Z."/>
            <person name="Tiffin H."/>
            <person name="Waite C."/>
            <person name="Davies K."/>
            <person name="Grierson E."/>
            <person name="Laing W."/>
            <person name="Kirk R."/>
            <person name="Chen X."/>
            <person name="Wood M."/>
            <person name="Montefiori M."/>
            <person name="Brummell D."/>
            <person name="Schwinn K."/>
            <person name="Catanach A."/>
            <person name="Fullerton C."/>
            <person name="Li D."/>
            <person name="Meiyalaghan S."/>
            <person name="Nieuwenhuizen N."/>
            <person name="Read N."/>
            <person name="Prakash R."/>
            <person name="Hunter D."/>
            <person name="Zhang H."/>
            <person name="Mckenzie M."/>
            <person name="Knabel M."/>
            <person name="Harris A."/>
            <person name="Allan A."/>
            <person name="Chen A."/>
            <person name="Janssen B."/>
            <person name="Plunkett B."/>
            <person name="Dwamena C."/>
            <person name="Voogd C."/>
            <person name="Leif D."/>
            <person name="Lafferty D."/>
            <person name="Souleyre E."/>
            <person name="Varkonyi-Gasic E."/>
            <person name="Gambi F."/>
            <person name="Hanley J."/>
            <person name="Yao J.-L."/>
            <person name="Cheung J."/>
            <person name="David K."/>
            <person name="Warren B."/>
            <person name="Marsh K."/>
            <person name="Snowden K."/>
            <person name="Lin-Wang K."/>
            <person name="Brian L."/>
            <person name="Martinez-Sanchez M."/>
            <person name="Wang M."/>
            <person name="Ileperuma N."/>
            <person name="Macnee N."/>
            <person name="Campin R."/>
            <person name="Mcatee P."/>
            <person name="Drummond R."/>
            <person name="Espley R."/>
            <person name="Ireland H."/>
            <person name="Wu R."/>
            <person name="Atkinson R."/>
            <person name="Karunairetnam S."/>
            <person name="Bulley S."/>
            <person name="Chunkath S."/>
            <person name="Hanley Z."/>
            <person name="Storey R."/>
            <person name="Thrimawithana A."/>
            <person name="Thomson S."/>
            <person name="David C."/>
            <person name="Testolin R."/>
        </authorList>
    </citation>
    <scope>NUCLEOTIDE SEQUENCE [LARGE SCALE GENOMIC DNA]</scope>
    <source>
        <strain evidence="3">cv. Red5</strain>
        <tissue evidence="2">Young leaf</tissue>
    </source>
</reference>
<dbReference type="EMBL" id="NKQK01000003">
    <property type="protein sequence ID" value="PSS33284.1"/>
    <property type="molecule type" value="Genomic_DNA"/>
</dbReference>
<dbReference type="Gramene" id="PSS33284">
    <property type="protein sequence ID" value="PSS33284"/>
    <property type="gene ID" value="CEY00_Acc03672"/>
</dbReference>
<dbReference type="Proteomes" id="UP000241394">
    <property type="component" value="Chromosome LG3"/>
</dbReference>
<keyword evidence="2" id="KW-0547">Nucleotide-binding</keyword>
<evidence type="ECO:0000256" key="1">
    <source>
        <dbReference type="SAM" id="MobiDB-lite"/>
    </source>
</evidence>
<protein>
    <submittedName>
        <fullName evidence="2">Helicase</fullName>
    </submittedName>
</protein>
<sequence>MDTNKNSYQDPMEDETVETLSFCDLPIYSDDSDQWENFSKEDQSLSSSSLSSSDQDLFEFFSPDWTNSTTNDHVPNIVFCGKLIPFKEPISDTPKKLETNQQKKNKSRGFFRWNLKFFSKPETTKSSSAKGDSTNKSNKTKSRHISSSKYGFSVRRVSILTSPVKPRWQDMMFGLARSPAREMELREMRSRQSPPALFRLNSDDGQKVHRVEGLLGLIRSLGCGSHHHHHANSVVKA</sequence>
<dbReference type="OrthoDB" id="1576948at2759"/>
<dbReference type="PANTHER" id="PTHR34130:SF5">
    <property type="entry name" value="OS08G0243800 PROTEIN"/>
    <property type="match status" value="1"/>
</dbReference>
<name>A0A2R6RTC7_ACTCC</name>
<feature type="region of interest" description="Disordered" evidence="1">
    <location>
        <begin position="122"/>
        <end position="147"/>
    </location>
</feature>
<keyword evidence="2" id="KW-0378">Hydrolase</keyword>
<gene>
    <name evidence="2" type="ORF">CEY00_Acc03672</name>
</gene>